<dbReference type="AlphaFoldDB" id="A0A1J1IVP9"/>
<reference evidence="1 2" key="1">
    <citation type="submission" date="2015-04" db="EMBL/GenBank/DDBJ databases">
        <authorList>
            <person name="Syromyatnikov M.Y."/>
            <person name="Popov V.N."/>
        </authorList>
    </citation>
    <scope>NUCLEOTIDE SEQUENCE [LARGE SCALE GENOMIC DNA]</scope>
</reference>
<dbReference type="OrthoDB" id="21144at2759"/>
<name>A0A1J1IVP9_9DIPT</name>
<organism evidence="1 2">
    <name type="scientific">Clunio marinus</name>
    <dbReference type="NCBI Taxonomy" id="568069"/>
    <lineage>
        <taxon>Eukaryota</taxon>
        <taxon>Metazoa</taxon>
        <taxon>Ecdysozoa</taxon>
        <taxon>Arthropoda</taxon>
        <taxon>Hexapoda</taxon>
        <taxon>Insecta</taxon>
        <taxon>Pterygota</taxon>
        <taxon>Neoptera</taxon>
        <taxon>Endopterygota</taxon>
        <taxon>Diptera</taxon>
        <taxon>Nematocera</taxon>
        <taxon>Chironomoidea</taxon>
        <taxon>Chironomidae</taxon>
        <taxon>Clunio</taxon>
    </lineage>
</organism>
<evidence type="ECO:0000313" key="1">
    <source>
        <dbReference type="EMBL" id="CRL03786.1"/>
    </source>
</evidence>
<gene>
    <name evidence="1" type="ORF">CLUMA_CG016279</name>
</gene>
<proteinExistence type="predicted"/>
<keyword evidence="2" id="KW-1185">Reference proteome</keyword>
<accession>A0A1J1IVP9</accession>
<evidence type="ECO:0000313" key="2">
    <source>
        <dbReference type="Proteomes" id="UP000183832"/>
    </source>
</evidence>
<dbReference type="EMBL" id="CVRI01000059">
    <property type="protein sequence ID" value="CRL03786.1"/>
    <property type="molecule type" value="Genomic_DNA"/>
</dbReference>
<dbReference type="Proteomes" id="UP000183832">
    <property type="component" value="Unassembled WGS sequence"/>
</dbReference>
<sequence length="103" mass="12642">MFIIVDNKRKKSTFKVDTLKKCFRFNYQMLTEAFCISRREKHNQRRRFNQLNLYFLPSFTDEHFFVIIRRHDNPYLFSRIPISSYALRKLSNSLKLKSLSKRN</sequence>
<protein>
    <submittedName>
        <fullName evidence="1">CLUMA_CG016279, isoform D</fullName>
    </submittedName>
</protein>